<keyword evidence="5 6" id="KW-0539">Nucleus</keyword>
<dbReference type="InterPro" id="IPR001356">
    <property type="entry name" value="HD"/>
</dbReference>
<dbReference type="GO" id="GO:0030182">
    <property type="term" value="P:neuron differentiation"/>
    <property type="evidence" value="ECO:0007669"/>
    <property type="project" value="TreeGrafter"/>
</dbReference>
<evidence type="ECO:0000256" key="6">
    <source>
        <dbReference type="PROSITE-ProRule" id="PRU00108"/>
    </source>
</evidence>
<feature type="domain" description="Homeobox" evidence="8">
    <location>
        <begin position="97"/>
        <end position="157"/>
    </location>
</feature>
<dbReference type="Proteomes" id="UP001249851">
    <property type="component" value="Unassembled WGS sequence"/>
</dbReference>
<evidence type="ECO:0000256" key="4">
    <source>
        <dbReference type="ARBA" id="ARBA00023155"/>
    </source>
</evidence>
<organism evidence="9 10">
    <name type="scientific">Acropora cervicornis</name>
    <name type="common">Staghorn coral</name>
    <dbReference type="NCBI Taxonomy" id="6130"/>
    <lineage>
        <taxon>Eukaryota</taxon>
        <taxon>Metazoa</taxon>
        <taxon>Cnidaria</taxon>
        <taxon>Anthozoa</taxon>
        <taxon>Hexacorallia</taxon>
        <taxon>Scleractinia</taxon>
        <taxon>Astrocoeniina</taxon>
        <taxon>Acroporidae</taxon>
        <taxon>Acropora</taxon>
    </lineage>
</organism>
<keyword evidence="10" id="KW-1185">Reference proteome</keyword>
<dbReference type="PROSITE" id="PS00027">
    <property type="entry name" value="HOMEOBOX_1"/>
    <property type="match status" value="1"/>
</dbReference>
<dbReference type="InterPro" id="IPR017970">
    <property type="entry name" value="Homeobox_CS"/>
</dbReference>
<evidence type="ECO:0000313" key="9">
    <source>
        <dbReference type="EMBL" id="KAK2560580.1"/>
    </source>
</evidence>
<evidence type="ECO:0000256" key="3">
    <source>
        <dbReference type="ARBA" id="ARBA00023125"/>
    </source>
</evidence>
<dbReference type="PANTHER" id="PTHR24341:SF6">
    <property type="entry name" value="HOMEOBOX PROTEIN INVECTED"/>
    <property type="match status" value="1"/>
</dbReference>
<dbReference type="GO" id="GO:0000981">
    <property type="term" value="F:DNA-binding transcription factor activity, RNA polymerase II-specific"/>
    <property type="evidence" value="ECO:0007669"/>
    <property type="project" value="InterPro"/>
</dbReference>
<dbReference type="EMBL" id="JARQWQ010000036">
    <property type="protein sequence ID" value="KAK2560580.1"/>
    <property type="molecule type" value="Genomic_DNA"/>
</dbReference>
<evidence type="ECO:0000256" key="1">
    <source>
        <dbReference type="ARBA" id="ARBA00004123"/>
    </source>
</evidence>
<evidence type="ECO:0000313" key="10">
    <source>
        <dbReference type="Proteomes" id="UP001249851"/>
    </source>
</evidence>
<dbReference type="AlphaFoldDB" id="A0AAD9QG03"/>
<dbReference type="SUPFAM" id="SSF46689">
    <property type="entry name" value="Homeodomain-like"/>
    <property type="match status" value="1"/>
</dbReference>
<dbReference type="Pfam" id="PF00046">
    <property type="entry name" value="Homeodomain"/>
    <property type="match status" value="1"/>
</dbReference>
<comment type="similarity">
    <text evidence="2">Belongs to the engrailed homeobox family.</text>
</comment>
<comment type="caution">
    <text evidence="9">The sequence shown here is derived from an EMBL/GenBank/DDBJ whole genome shotgun (WGS) entry which is preliminary data.</text>
</comment>
<gene>
    <name evidence="9" type="ORF">P5673_016955</name>
</gene>
<protein>
    <submittedName>
        <fullName evidence="9">Homeobox protein MSX-1</fullName>
    </submittedName>
</protein>
<dbReference type="GO" id="GO:0005634">
    <property type="term" value="C:nucleus"/>
    <property type="evidence" value="ECO:0007669"/>
    <property type="project" value="UniProtKB-SubCell"/>
</dbReference>
<keyword evidence="3 6" id="KW-0238">DNA-binding</keyword>
<dbReference type="Gene3D" id="1.10.10.60">
    <property type="entry name" value="Homeodomain-like"/>
    <property type="match status" value="1"/>
</dbReference>
<dbReference type="InterPro" id="IPR009057">
    <property type="entry name" value="Homeodomain-like_sf"/>
</dbReference>
<evidence type="ECO:0000256" key="5">
    <source>
        <dbReference type="ARBA" id="ARBA00023242"/>
    </source>
</evidence>
<sequence>MAKQLGVTVVAEPQSSNQQDKSYLAFSIDSILGRGQNKKFPAEHRTAQHDQELEGKTFPAVMMDSQKFINLPWLSYTRYFPPKLPRSRKKVKNCKRRLSGNPRVPFSSRQLRALEETYNENRYLSVPQVEELSTSLELPHHRIKIWFQNRRAREKRSLEKSPMSGKNVLLPQQKQQGGCKYDTPCFVPFSSKTSFVLNHYSLANLNPHFSAPDRCIYRGVIRFGRASFQP</sequence>
<feature type="DNA-binding region" description="Homeobox" evidence="6">
    <location>
        <begin position="99"/>
        <end position="158"/>
    </location>
</feature>
<dbReference type="GO" id="GO:0000978">
    <property type="term" value="F:RNA polymerase II cis-regulatory region sequence-specific DNA binding"/>
    <property type="evidence" value="ECO:0007669"/>
    <property type="project" value="TreeGrafter"/>
</dbReference>
<accession>A0AAD9QG03</accession>
<keyword evidence="4 6" id="KW-0371">Homeobox</keyword>
<dbReference type="SMART" id="SM00389">
    <property type="entry name" value="HOX"/>
    <property type="match status" value="1"/>
</dbReference>
<evidence type="ECO:0000256" key="7">
    <source>
        <dbReference type="RuleBase" id="RU000682"/>
    </source>
</evidence>
<dbReference type="PANTHER" id="PTHR24341">
    <property type="entry name" value="HOMEOBOX PROTEIN ENGRAILED"/>
    <property type="match status" value="1"/>
</dbReference>
<name>A0AAD9QG03_ACRCE</name>
<reference evidence="9" key="1">
    <citation type="journal article" date="2023" name="G3 (Bethesda)">
        <title>Whole genome assembly and annotation of the endangered Caribbean coral Acropora cervicornis.</title>
        <authorList>
            <person name="Selwyn J.D."/>
            <person name="Vollmer S.V."/>
        </authorList>
    </citation>
    <scope>NUCLEOTIDE SEQUENCE</scope>
    <source>
        <strain evidence="9">K2</strain>
    </source>
</reference>
<dbReference type="CDD" id="cd00086">
    <property type="entry name" value="homeodomain"/>
    <property type="match status" value="1"/>
</dbReference>
<evidence type="ECO:0000259" key="8">
    <source>
        <dbReference type="PROSITE" id="PS50071"/>
    </source>
</evidence>
<proteinExistence type="inferred from homology"/>
<evidence type="ECO:0000256" key="2">
    <source>
        <dbReference type="ARBA" id="ARBA00010896"/>
    </source>
</evidence>
<dbReference type="PROSITE" id="PS50071">
    <property type="entry name" value="HOMEOBOX_2"/>
    <property type="match status" value="1"/>
</dbReference>
<comment type="subcellular location">
    <subcellularLocation>
        <location evidence="1 6 7">Nucleus</location>
    </subcellularLocation>
</comment>
<reference evidence="9" key="2">
    <citation type="journal article" date="2023" name="Science">
        <title>Genomic signatures of disease resistance in endangered staghorn corals.</title>
        <authorList>
            <person name="Vollmer S.V."/>
            <person name="Selwyn J.D."/>
            <person name="Despard B.A."/>
            <person name="Roesel C.L."/>
        </authorList>
    </citation>
    <scope>NUCLEOTIDE SEQUENCE</scope>
    <source>
        <strain evidence="9">K2</strain>
    </source>
</reference>
<dbReference type="InterPro" id="IPR050720">
    <property type="entry name" value="Engrailed_Homeobox_TFs"/>
</dbReference>